<evidence type="ECO:0000313" key="3">
    <source>
        <dbReference type="Proteomes" id="UP001165541"/>
    </source>
</evidence>
<feature type="transmembrane region" description="Helical" evidence="1">
    <location>
        <begin position="42"/>
        <end position="61"/>
    </location>
</feature>
<organism evidence="2 3">
    <name type="scientific">Caldimonas mangrovi</name>
    <dbReference type="NCBI Taxonomy" id="2944811"/>
    <lineage>
        <taxon>Bacteria</taxon>
        <taxon>Pseudomonadati</taxon>
        <taxon>Pseudomonadota</taxon>
        <taxon>Betaproteobacteria</taxon>
        <taxon>Burkholderiales</taxon>
        <taxon>Sphaerotilaceae</taxon>
        <taxon>Caldimonas</taxon>
    </lineage>
</organism>
<evidence type="ECO:0000256" key="1">
    <source>
        <dbReference type="SAM" id="Phobius"/>
    </source>
</evidence>
<dbReference type="RefSeq" id="WP_251781216.1">
    <property type="nucleotide sequence ID" value="NZ_JAMKFE010000021.1"/>
</dbReference>
<feature type="transmembrane region" description="Helical" evidence="1">
    <location>
        <begin position="89"/>
        <end position="106"/>
    </location>
</feature>
<keyword evidence="1" id="KW-1133">Transmembrane helix</keyword>
<proteinExistence type="predicted"/>
<keyword evidence="1" id="KW-0472">Membrane</keyword>
<reference evidence="2" key="1">
    <citation type="submission" date="2022-05" db="EMBL/GenBank/DDBJ databases">
        <title>Schlegelella sp. nov., isolated from mangrove soil.</title>
        <authorList>
            <person name="Liu Y."/>
            <person name="Ge X."/>
            <person name="Liu W."/>
        </authorList>
    </citation>
    <scope>NUCLEOTIDE SEQUENCE</scope>
    <source>
        <strain evidence="2">S2-27</strain>
    </source>
</reference>
<evidence type="ECO:0000313" key="2">
    <source>
        <dbReference type="EMBL" id="MCM5682673.1"/>
    </source>
</evidence>
<sequence>MKPPIAPTRTAALLSGLALGFAMPLQEAAANALALSPQGRSLLLLAALTGVFLVPVLLFVVGTEHLSLGTKDVATQPYWSSLRKVATRGLFWLAGAAAAFSVLSAFR</sequence>
<accession>A0ABT0YV94</accession>
<comment type="caution">
    <text evidence="2">The sequence shown here is derived from an EMBL/GenBank/DDBJ whole genome shotgun (WGS) entry which is preliminary data.</text>
</comment>
<gene>
    <name evidence="2" type="ORF">M8A51_24340</name>
</gene>
<name>A0ABT0YV94_9BURK</name>
<dbReference type="EMBL" id="JAMKFE010000021">
    <property type="protein sequence ID" value="MCM5682673.1"/>
    <property type="molecule type" value="Genomic_DNA"/>
</dbReference>
<keyword evidence="1" id="KW-0812">Transmembrane</keyword>
<dbReference type="Proteomes" id="UP001165541">
    <property type="component" value="Unassembled WGS sequence"/>
</dbReference>
<protein>
    <submittedName>
        <fullName evidence="2">Uncharacterized protein</fullName>
    </submittedName>
</protein>
<keyword evidence="3" id="KW-1185">Reference proteome</keyword>